<evidence type="ECO:0000313" key="2">
    <source>
        <dbReference type="Proteomes" id="UP000641152"/>
    </source>
</evidence>
<organism evidence="1 2">
    <name type="scientific">Methylomonas fluvii</name>
    <dbReference type="NCBI Taxonomy" id="1854564"/>
    <lineage>
        <taxon>Bacteria</taxon>
        <taxon>Pseudomonadati</taxon>
        <taxon>Pseudomonadota</taxon>
        <taxon>Gammaproteobacteria</taxon>
        <taxon>Methylococcales</taxon>
        <taxon>Methylococcaceae</taxon>
        <taxon>Methylomonas</taxon>
    </lineage>
</organism>
<protein>
    <submittedName>
        <fullName evidence="1">Class I SAM-dependent methyltransferase</fullName>
    </submittedName>
</protein>
<name>A0ABR9DH68_9GAMM</name>
<dbReference type="InterPro" id="IPR029063">
    <property type="entry name" value="SAM-dependent_MTases_sf"/>
</dbReference>
<dbReference type="CDD" id="cd02440">
    <property type="entry name" value="AdoMet_MTases"/>
    <property type="match status" value="1"/>
</dbReference>
<keyword evidence="2" id="KW-1185">Reference proteome</keyword>
<dbReference type="PANTHER" id="PTHR43861">
    <property type="entry name" value="TRANS-ACONITATE 2-METHYLTRANSFERASE-RELATED"/>
    <property type="match status" value="1"/>
</dbReference>
<dbReference type="GO" id="GO:0032259">
    <property type="term" value="P:methylation"/>
    <property type="evidence" value="ECO:0007669"/>
    <property type="project" value="UniProtKB-KW"/>
</dbReference>
<accession>A0ABR9DH68</accession>
<keyword evidence="1" id="KW-0808">Transferase</keyword>
<sequence length="339" mass="38373">MANSPKNRVMRLEFVPDIDGCRLCHATTRQREFWPERYLGIGQSLRRCGHCACLYLAPDLTPASLEDFYAHHYRQLFLTEIIGTDPEMFFKQRFESRIAEQRLHIVAPLLPPTGRLFDLGCGFGSFLHAASQARPDVTLHASEYDSAQRGILCEDANVQWITHFQAFPLAGYFDVVVAFHVLEHLPRPTAFAHWAAKVLKPGGHLVVEVPNAAGGWHTRKFVHPAHLSYFTTHTLRRTLQSAGLEIISCGEHPLGAAFTGTLLVIAQLPLKGAEPQPISPADPQEIAAIDRHIESVRWTQTDALKTHIKRAMAKIFGLENTGAFQRWIEYRRLKRYWNP</sequence>
<evidence type="ECO:0000313" key="1">
    <source>
        <dbReference type="EMBL" id="MBD9362449.1"/>
    </source>
</evidence>
<dbReference type="SUPFAM" id="SSF53335">
    <property type="entry name" value="S-adenosyl-L-methionine-dependent methyltransferases"/>
    <property type="match status" value="1"/>
</dbReference>
<dbReference type="GO" id="GO:0008168">
    <property type="term" value="F:methyltransferase activity"/>
    <property type="evidence" value="ECO:0007669"/>
    <property type="project" value="UniProtKB-KW"/>
</dbReference>
<keyword evidence="1" id="KW-0489">Methyltransferase</keyword>
<comment type="caution">
    <text evidence="1">The sequence shown here is derived from an EMBL/GenBank/DDBJ whole genome shotgun (WGS) entry which is preliminary data.</text>
</comment>
<gene>
    <name evidence="1" type="ORF">EBB_18430</name>
</gene>
<dbReference type="EMBL" id="JACXST010000003">
    <property type="protein sequence ID" value="MBD9362449.1"/>
    <property type="molecule type" value="Genomic_DNA"/>
</dbReference>
<dbReference type="Proteomes" id="UP000641152">
    <property type="component" value="Unassembled WGS sequence"/>
</dbReference>
<dbReference type="Gene3D" id="3.40.50.150">
    <property type="entry name" value="Vaccinia Virus protein VP39"/>
    <property type="match status" value="1"/>
</dbReference>
<dbReference type="RefSeq" id="WP_192395224.1">
    <property type="nucleotide sequence ID" value="NZ_CAJHIU010000003.1"/>
</dbReference>
<proteinExistence type="predicted"/>
<dbReference type="Pfam" id="PF13489">
    <property type="entry name" value="Methyltransf_23"/>
    <property type="match status" value="1"/>
</dbReference>
<reference evidence="1 2" key="1">
    <citation type="submission" date="2020-09" db="EMBL/GenBank/DDBJ databases">
        <title>Methylomonas albis sp. nov. and Methylomonas fluvii sp. nov.: Two cold-adapted methanotrophs from the River Elbe and an amended description of Methylovulum psychrotolerans strain Eb1.</title>
        <authorList>
            <person name="Bussmann I.K."/>
            <person name="Klings K.-W."/>
            <person name="Warnstedt J."/>
            <person name="Hoppert M."/>
            <person name="Saborowski A."/>
            <person name="Horn F."/>
            <person name="Liebner S."/>
        </authorList>
    </citation>
    <scope>NUCLEOTIDE SEQUENCE [LARGE SCALE GENOMIC DNA]</scope>
    <source>
        <strain evidence="1 2">EbB</strain>
    </source>
</reference>